<dbReference type="SUPFAM" id="SSF52151">
    <property type="entry name" value="FabD/lysophospholipase-like"/>
    <property type="match status" value="1"/>
</dbReference>
<dbReference type="CDD" id="cd08955">
    <property type="entry name" value="KR_2_FAS_SDR_x"/>
    <property type="match status" value="1"/>
</dbReference>
<evidence type="ECO:0000256" key="1">
    <source>
        <dbReference type="ARBA" id="ARBA00006432"/>
    </source>
</evidence>
<dbReference type="Gene3D" id="3.90.180.10">
    <property type="entry name" value="Medium-chain alcohol dehydrogenases, catalytic domain"/>
    <property type="match status" value="1"/>
</dbReference>
<evidence type="ECO:0000256" key="4">
    <source>
        <dbReference type="ARBA" id="ARBA00022679"/>
    </source>
</evidence>
<dbReference type="SUPFAM" id="SSF55048">
    <property type="entry name" value="Probable ACP-binding domain of malonyl-CoA ACP transacylase"/>
    <property type="match status" value="1"/>
</dbReference>
<dbReference type="FunFam" id="3.40.50.720:FF:000209">
    <property type="entry name" value="Polyketide synthase Pks12"/>
    <property type="match status" value="1"/>
</dbReference>
<dbReference type="EMBL" id="AP019314">
    <property type="protein sequence ID" value="BBH42730.1"/>
    <property type="molecule type" value="Genomic_DNA"/>
</dbReference>
<organism evidence="12 13">
    <name type="scientific">Microcystis viridis NIES-102</name>
    <dbReference type="NCBI Taxonomy" id="213615"/>
    <lineage>
        <taxon>Bacteria</taxon>
        <taxon>Bacillati</taxon>
        <taxon>Cyanobacteriota</taxon>
        <taxon>Cyanophyceae</taxon>
        <taxon>Oscillatoriophycideae</taxon>
        <taxon>Chroococcales</taxon>
        <taxon>Microcystaceae</taxon>
        <taxon>Microcystis</taxon>
    </lineage>
</organism>
<dbReference type="InterPro" id="IPR009081">
    <property type="entry name" value="PP-bd_ACP"/>
</dbReference>
<dbReference type="Gene3D" id="3.40.50.12780">
    <property type="entry name" value="N-terminal domain of ligase-like"/>
    <property type="match status" value="1"/>
</dbReference>
<dbReference type="FunFam" id="3.40.366.10:FF:000002">
    <property type="entry name" value="Probable polyketide synthase 2"/>
    <property type="match status" value="1"/>
</dbReference>
<dbReference type="InterPro" id="IPR050091">
    <property type="entry name" value="PKS_NRPS_Biosynth_Enz"/>
</dbReference>
<dbReference type="Pfam" id="PF23024">
    <property type="entry name" value="AMP-dom_DIP2-like"/>
    <property type="match status" value="1"/>
</dbReference>
<dbReference type="PANTHER" id="PTHR43775:SF37">
    <property type="entry name" value="SI:DKEY-61P9.11"/>
    <property type="match status" value="1"/>
</dbReference>
<dbReference type="InterPro" id="IPR045851">
    <property type="entry name" value="AMP-bd_C_sf"/>
</dbReference>
<dbReference type="SUPFAM" id="SSF51735">
    <property type="entry name" value="NAD(P)-binding Rossmann-fold domains"/>
    <property type="match status" value="3"/>
</dbReference>
<dbReference type="InterPro" id="IPR020843">
    <property type="entry name" value="ER"/>
</dbReference>
<dbReference type="InterPro" id="IPR049490">
    <property type="entry name" value="C883_1060-like_KR_N"/>
</dbReference>
<dbReference type="GO" id="GO:0071770">
    <property type="term" value="P:DIM/DIP cell wall layer assembly"/>
    <property type="evidence" value="ECO:0007669"/>
    <property type="project" value="TreeGrafter"/>
</dbReference>
<dbReference type="InterPro" id="IPR014030">
    <property type="entry name" value="Ketoacyl_synth_N"/>
</dbReference>
<keyword evidence="4" id="KW-0808">Transferase</keyword>
<dbReference type="KEGG" id="mvz:myaer102_53960"/>
<dbReference type="Pfam" id="PF14765">
    <property type="entry name" value="PS-DH"/>
    <property type="match status" value="1"/>
</dbReference>
<keyword evidence="2" id="KW-0596">Phosphopantetheine</keyword>
<dbReference type="Pfam" id="PF00550">
    <property type="entry name" value="PP-binding"/>
    <property type="match status" value="2"/>
</dbReference>
<dbReference type="CDD" id="cd05195">
    <property type="entry name" value="enoyl_red"/>
    <property type="match status" value="1"/>
</dbReference>
<keyword evidence="7" id="KW-0511">Multifunctional enzyme</keyword>
<dbReference type="SMART" id="SM01294">
    <property type="entry name" value="PKS_PP_betabranch"/>
    <property type="match status" value="1"/>
</dbReference>
<dbReference type="Gene3D" id="3.30.300.30">
    <property type="match status" value="1"/>
</dbReference>
<dbReference type="SMART" id="SM00827">
    <property type="entry name" value="PKS_AT"/>
    <property type="match status" value="1"/>
</dbReference>
<dbReference type="FunFam" id="3.40.50.12780:FF:000013">
    <property type="entry name" value="Long-chain-fatty-acid--AMP ligase FadD32"/>
    <property type="match status" value="1"/>
</dbReference>
<keyword evidence="6" id="KW-0443">Lipid metabolism</keyword>
<dbReference type="CDD" id="cd00833">
    <property type="entry name" value="PKS"/>
    <property type="match status" value="1"/>
</dbReference>
<dbReference type="Pfam" id="PF00501">
    <property type="entry name" value="AMP-binding"/>
    <property type="match status" value="1"/>
</dbReference>
<dbReference type="CDD" id="cd05931">
    <property type="entry name" value="FAAL"/>
    <property type="match status" value="1"/>
</dbReference>
<dbReference type="PROSITE" id="PS00606">
    <property type="entry name" value="KS3_1"/>
    <property type="match status" value="1"/>
</dbReference>
<dbReference type="Gene3D" id="3.40.47.10">
    <property type="match status" value="1"/>
</dbReference>
<dbReference type="InterPro" id="IPR020806">
    <property type="entry name" value="PKS_PP-bd"/>
</dbReference>
<feature type="domain" description="Carrier" evidence="9">
    <location>
        <begin position="647"/>
        <end position="721"/>
    </location>
</feature>
<dbReference type="InterPro" id="IPR036736">
    <property type="entry name" value="ACP-like_sf"/>
</dbReference>
<dbReference type="SUPFAM" id="SSF50129">
    <property type="entry name" value="GroES-like"/>
    <property type="match status" value="1"/>
</dbReference>
<dbReference type="PROSITE" id="PS52019">
    <property type="entry name" value="PKS_MFAS_DH"/>
    <property type="match status" value="1"/>
</dbReference>
<dbReference type="SMART" id="SM00823">
    <property type="entry name" value="PKS_PP"/>
    <property type="match status" value="2"/>
</dbReference>
<dbReference type="InterPro" id="IPR042099">
    <property type="entry name" value="ANL_N_sf"/>
</dbReference>
<dbReference type="Gene3D" id="3.40.50.720">
    <property type="entry name" value="NAD(P)-binding Rossmann-like Domain"/>
    <property type="match status" value="3"/>
</dbReference>
<dbReference type="InterPro" id="IPR020841">
    <property type="entry name" value="PKS_Beta-ketoAc_synthase_dom"/>
</dbReference>
<gene>
    <name evidence="12" type="ORF">myaer102_53960</name>
</gene>
<dbReference type="FunFam" id="3.40.47.10:FF:000019">
    <property type="entry name" value="Polyketide synthase type I"/>
    <property type="match status" value="1"/>
</dbReference>
<dbReference type="RefSeq" id="WP_125732541.1">
    <property type="nucleotide sequence ID" value="NZ_AP019314.1"/>
</dbReference>
<dbReference type="Proteomes" id="UP000278152">
    <property type="component" value="Chromosome"/>
</dbReference>
<dbReference type="Gene3D" id="3.40.366.10">
    <property type="entry name" value="Malonyl-Coenzyme A Acyl Carrier Protein, domain 2"/>
    <property type="match status" value="1"/>
</dbReference>
<feature type="region of interest" description="N-terminal hotdog fold" evidence="8">
    <location>
        <begin position="1655"/>
        <end position="1778"/>
    </location>
</feature>
<dbReference type="SUPFAM" id="SSF53901">
    <property type="entry name" value="Thiolase-like"/>
    <property type="match status" value="1"/>
</dbReference>
<dbReference type="Pfam" id="PF08240">
    <property type="entry name" value="ADH_N"/>
    <property type="match status" value="1"/>
</dbReference>
<evidence type="ECO:0000259" key="11">
    <source>
        <dbReference type="PROSITE" id="PS52019"/>
    </source>
</evidence>
<dbReference type="PROSITE" id="PS50075">
    <property type="entry name" value="CARRIER"/>
    <property type="match status" value="2"/>
</dbReference>
<dbReference type="SUPFAM" id="SSF47336">
    <property type="entry name" value="ACP-like"/>
    <property type="match status" value="2"/>
</dbReference>
<feature type="region of interest" description="C-terminal hotdog fold" evidence="8">
    <location>
        <begin position="1793"/>
        <end position="1939"/>
    </location>
</feature>
<accession>A0A3G9K8J7</accession>
<dbReference type="Pfam" id="PF13602">
    <property type="entry name" value="ADH_zinc_N_2"/>
    <property type="match status" value="1"/>
</dbReference>
<dbReference type="Pfam" id="PF08659">
    <property type="entry name" value="KR"/>
    <property type="match status" value="1"/>
</dbReference>
<dbReference type="GO" id="GO:0004315">
    <property type="term" value="F:3-oxoacyl-[acyl-carrier-protein] synthase activity"/>
    <property type="evidence" value="ECO:0007669"/>
    <property type="project" value="InterPro"/>
</dbReference>
<dbReference type="InterPro" id="IPR036291">
    <property type="entry name" value="NAD(P)-bd_dom_sf"/>
</dbReference>
<feature type="domain" description="Ketosynthase family 3 (KS3)" evidence="10">
    <location>
        <begin position="744"/>
        <end position="1160"/>
    </location>
</feature>
<sequence>MLKELQKSVVEEKMLYLSVESKSQGEGEIFQDISTFVDILNHRALQQAEQTAYIFLANGETETARLTYQQLEQKAKALAAQLQLQMSPGERALLLYPSEEEFIIAFFACLYAGVIAVPVYPPRRNQKLSRLQAITKDAQAKLALTTTSLLSTIEEKFSSDPELVTVPCLATNNIPDKQAENWQKPNLSLEDIAFLQYTSGSTGMPKGVMVSHKNLLHNEKLIASAFGHTSETIGVGWLPLFHDMGLIGNVLQPVYVGSPCVIMPPEAFIQKPLRWLQAISRYNATSSGGPNFAYELCADKIKPQERENLDLSCWDVAFTGAEPVRAATLEKFANTFADYGFKREAFYPCYGMAETTLFVSGGIKSQSPVIEAVDKLALLENSAVTINSQHPNAQLLVGCGHAWLSEKIVIVNPESLTECRDGEIGEIWVSSDSVAQGYWNRTEQTAETFKAYLADTQVGPFLRTGDLGFLLAGELFITGRIKDLIIVQGRNHYPQDIESTVEKSHPGLRQGCGAVFSVEIAGQERLVVVQEVERSYLRKLDSPAVIEQIIRSVAEEHQLDVYAVVLLKTASIPKTSSGKIQRQACRASFLAGTLNVIGDWSKNPEHKKGFKQLKSDINSLLKQVKSYQVVEEFSEVSQNQIVSDTQEAIEEWLIKKVAEILQIAPEKIDIQQDLASYGLSSLAAVSLSGELEQWLGKSVSPMLVYEYPSIHAVAHYLALNGLSSEALAATSSTVAQKTSSQPQNEPIAIIGIGCRFPQAKSPDAFWQLLRQGGDAITELSSQRWNHQELGNLNPINGGFLDNVYDFDPQFFGISPREAVEMDPQQRLLLEVSWEALENACIAPETLAGSQTGVFVGISSDDHARLLSKDNESIGTYYGTGNAFCVAANRLSYFLDFHGPSLAIDTACSSSLVAVHEACKSLTDGECHLALAAGVNLLLSPQLTINFSKAGMLAADGRCKTFDESANGYVRGEGCGVVILKRLEKAIQDGDRIYAIIRGSAVNQDGHSNGLTAPNKQAQQAVIKKALAKAQVSPKDISYVEAHGTGTSLGDPIELNALKEVLMEDRQLDQPCWIGSVKTNIGHLEAAAGIAALIKVCLALQNREIPPHLHLQKLNPYISLEGTSLSIPTQLQPWKKGKKGRLAGVSSFGFGGTNAHVILEEFVPETLEQEQNKPSLAILTITAKTKSSLRELVSSYHNYLQANPQINLQDFCFSADVGRSHFHHCLAIQTESLTQLQSQLEAIIEGKEAGGILTGELSHQKHQKIAFLFTGQGSQYINMARELYETQPTFRRTLEHCQEILSIYLDKPLLSILYPQEGENSPIDETAYTQPALFAIEYALAQLWKSWGIEPSAVMGHSVGEYAAACIAGVFSLEDGLKLIAYRGRLMQALPPNGKMVAVTSDEETVRRAIISYEKQVSIAAINGPSSIVISGDSQTVDAVVANLDTEWVKTKTLQVSHAFHSPLMEPILTEFAKIAREITYSKPNISLISNVTGKIATAEIATPSYWVNHIRQTVEFAAGMNTLASHGYEVYLEIGPQPILIGMGSHCIPEGKGVWLPSLRSRKSDWQQMLQSLAELYVRGTPVNWTGFSKDYSYHRLSLPTYKFSRQLYCHGSILSDCSTTRVESTNGKGHISHNNPQGTQQFELYSSHGNGHLHPLIGKRLHLPLKPIIFESQISQDCPNYIQHHQIQATTIFPATAYLEMALVAGINVFKSDSISLEDVKIEHPLFFEGNQVKDIELILTPQDSQTYTFEIFSLNPVGDSWTLHTLGKIIKVTDINQPSPVNLENLSIDSLESVNVEDYYQQLQQRGMDYGASFQAITDLWQYEGMALGQIQLPEPLVNEACNYKLHPVLLDASLQVLGAALSREDSGDAYLPVGLKQYQVYGSVPLHLWSRVKLNQDSSEPSQTITADVDLFDDSGVLLAEIQGLSVKRISSQKLGQVVQKEETENWLYEIVWRPQNRDLNLPLTGAENLGTWLLFTKGDGMGSSLANQLTQLGEYCILVSVGSHYQKLNPESYTVNPLVTDDFTKLFQESLENKPPLKGIVHLWSCENNSSTDLSLEALQKAQEIGCGSVLSLVQALTQKRGTNLPRLWLVTQGAQTLEPSDTSLAIEQAPLWGLGRTIALEHPELQCVCVDLEASPNANQSLLVAEILAPDSENQVIYRQEIRHVARLVRRSAQSLNVENQLGTKPFQVKISNYGILENLTLEPLERRQPGPLEVEIQVYAAGLNFRDVLNALGLLKEYTQQLGISSATEIPFGGECAGKIVAVGEKVSHFKVGDEVIAAMAVGSLSSFVTVNAAFVATKPVNMTFEEAATLPIAFLTAYYGLHHQAKIQAGDRVLIHAAAGGVGQAAVQLAQQVKAEIFATASGSKSQFLKSIGVEQVMNSRTLDFADQILSLTQNKGVDIVFNSLNGEFIPKSLDVLNTKGRFIEIGKIGIWDENQVLQKCPEASYHPFDLLELAEKDPNLITQMLNQLMEHFQQQTLKPLPYKVFPIVQVVEAFRYMAQAKHIGKVVISLPVLEQAQTIRSDSSYLITGGLGALGLKVADWMVSQGAKYLVLTGRSEPNTEAITLIEQWKQAGTEVVIIKADVSKQEDVQKLFQKITASLPVMRGIVHAAGVLDDGLLSQLDWPRFTRVMAPKITGTWNLHCFSWDLPLDFFVCFSSIASLMGSPGQGNYATANAFMDAIAHYRRSLELPGLSINWGPWSEGGMATRLDSYSQDRFATQGLDMISPQQGLQILEELLGQNAGQVAVMPVNWSKFLNSHKGAKPPLFKELASSPEQGDKMPQVKQNTLVCQWQNLNPDSRLDWLINYLKNAVAQIFGLELSQINIEQPLQDIGFDSLMAVELKNRLNTDWEVEIPLVKFIEGVTVTSLALLLNEQILETHQISSDKPSANSQNSLPTHFDHSSELMLKQIDQLSDEDVDALLSSMLSK</sequence>
<dbReference type="InterPro" id="IPR057326">
    <property type="entry name" value="KR_dom"/>
</dbReference>
<dbReference type="InterPro" id="IPR000873">
    <property type="entry name" value="AMP-dep_synth/lig_dom"/>
</dbReference>
<dbReference type="GO" id="GO:0005886">
    <property type="term" value="C:plasma membrane"/>
    <property type="evidence" value="ECO:0007669"/>
    <property type="project" value="TreeGrafter"/>
</dbReference>
<dbReference type="PROSITE" id="PS00455">
    <property type="entry name" value="AMP_BINDING"/>
    <property type="match status" value="1"/>
</dbReference>
<evidence type="ECO:0000256" key="6">
    <source>
        <dbReference type="ARBA" id="ARBA00023098"/>
    </source>
</evidence>
<dbReference type="SMART" id="SM00825">
    <property type="entry name" value="PKS_KS"/>
    <property type="match status" value="1"/>
</dbReference>
<evidence type="ECO:0000256" key="3">
    <source>
        <dbReference type="ARBA" id="ARBA00022553"/>
    </source>
</evidence>
<dbReference type="GO" id="GO:0016491">
    <property type="term" value="F:oxidoreductase activity"/>
    <property type="evidence" value="ECO:0007669"/>
    <property type="project" value="InterPro"/>
</dbReference>
<feature type="active site" description="Proton acceptor; for dehydratase activity" evidence="8">
    <location>
        <position position="1686"/>
    </location>
</feature>
<feature type="active site" description="Proton donor; for dehydratase activity" evidence="8">
    <location>
        <position position="1854"/>
    </location>
</feature>
<dbReference type="InterPro" id="IPR040097">
    <property type="entry name" value="FAAL/FAAC"/>
</dbReference>
<protein>
    <submittedName>
        <fullName evidence="12">Beta-ketoacyl synthase</fullName>
    </submittedName>
</protein>
<dbReference type="Pfam" id="PF22621">
    <property type="entry name" value="CurL-like_PKS_C"/>
    <property type="match status" value="1"/>
</dbReference>
<dbReference type="InterPro" id="IPR018201">
    <property type="entry name" value="Ketoacyl_synth_AS"/>
</dbReference>
<dbReference type="PANTHER" id="PTHR43775">
    <property type="entry name" value="FATTY ACID SYNTHASE"/>
    <property type="match status" value="1"/>
</dbReference>
<evidence type="ECO:0000256" key="5">
    <source>
        <dbReference type="ARBA" id="ARBA00022832"/>
    </source>
</evidence>
<dbReference type="InterPro" id="IPR020807">
    <property type="entry name" value="PKS_DH"/>
</dbReference>
<evidence type="ECO:0000313" key="12">
    <source>
        <dbReference type="EMBL" id="BBH42730.1"/>
    </source>
</evidence>
<dbReference type="PROSITE" id="PS52004">
    <property type="entry name" value="KS3_2"/>
    <property type="match status" value="1"/>
</dbReference>
<dbReference type="InterPro" id="IPR049552">
    <property type="entry name" value="PKS_DH_N"/>
</dbReference>
<dbReference type="InterPro" id="IPR049900">
    <property type="entry name" value="PKS_mFAS_DH"/>
</dbReference>
<evidence type="ECO:0000259" key="9">
    <source>
        <dbReference type="PROSITE" id="PS50075"/>
    </source>
</evidence>
<evidence type="ECO:0000313" key="13">
    <source>
        <dbReference type="Proteomes" id="UP000278152"/>
    </source>
</evidence>
<dbReference type="InterPro" id="IPR025110">
    <property type="entry name" value="AMP-bd_C"/>
</dbReference>
<name>A0A3G9K8J7_MICVR</name>
<dbReference type="SMART" id="SM00826">
    <property type="entry name" value="PKS_DH"/>
    <property type="match status" value="1"/>
</dbReference>
<feature type="domain" description="PKS/mFAS DH" evidence="11">
    <location>
        <begin position="1655"/>
        <end position="1939"/>
    </location>
</feature>
<dbReference type="InterPro" id="IPR020845">
    <property type="entry name" value="AMP-binding_CS"/>
</dbReference>
<dbReference type="InterPro" id="IPR011032">
    <property type="entry name" value="GroES-like_sf"/>
</dbReference>
<evidence type="ECO:0000259" key="10">
    <source>
        <dbReference type="PROSITE" id="PS52004"/>
    </source>
</evidence>
<evidence type="ECO:0000256" key="8">
    <source>
        <dbReference type="PROSITE-ProRule" id="PRU01363"/>
    </source>
</evidence>
<dbReference type="Pfam" id="PF21394">
    <property type="entry name" value="Beta-ketacyl_N"/>
    <property type="match status" value="1"/>
</dbReference>
<reference evidence="12 13" key="1">
    <citation type="submission" date="2018-11" db="EMBL/GenBank/DDBJ databases">
        <title>Complete genome sequence of Microcystis aeruginosa NIES-102.</title>
        <authorList>
            <person name="Yamaguchi H."/>
            <person name="Suzuki S."/>
            <person name="Kawachi M."/>
        </authorList>
    </citation>
    <scope>NUCLEOTIDE SEQUENCE [LARGE SCALE GENOMIC DNA]</scope>
    <source>
        <strain evidence="12 13">NIES-102</strain>
    </source>
</reference>
<comment type="similarity">
    <text evidence="1">Belongs to the ATP-dependent AMP-binding enzyme family.</text>
</comment>
<feature type="domain" description="Carrier" evidence="9">
    <location>
        <begin position="2806"/>
        <end position="2883"/>
    </location>
</feature>
<dbReference type="Pfam" id="PF00698">
    <property type="entry name" value="Acyl_transf_1"/>
    <property type="match status" value="1"/>
</dbReference>
<dbReference type="SUPFAM" id="SSF56801">
    <property type="entry name" value="Acetyl-CoA synthetase-like"/>
    <property type="match status" value="1"/>
</dbReference>
<dbReference type="SMART" id="SM00829">
    <property type="entry name" value="PKS_ER"/>
    <property type="match status" value="1"/>
</dbReference>
<dbReference type="InterPro" id="IPR014043">
    <property type="entry name" value="Acyl_transferase_dom"/>
</dbReference>
<dbReference type="Gene3D" id="1.10.1200.10">
    <property type="entry name" value="ACP-like"/>
    <property type="match status" value="2"/>
</dbReference>
<dbReference type="Pfam" id="PF00109">
    <property type="entry name" value="ketoacyl-synt"/>
    <property type="match status" value="1"/>
</dbReference>
<evidence type="ECO:0000256" key="2">
    <source>
        <dbReference type="ARBA" id="ARBA00022450"/>
    </source>
</evidence>
<dbReference type="InterPro" id="IPR016035">
    <property type="entry name" value="Acyl_Trfase/lysoPLipase"/>
</dbReference>
<dbReference type="InterPro" id="IPR013154">
    <property type="entry name" value="ADH-like_N"/>
</dbReference>
<dbReference type="InterPro" id="IPR042104">
    <property type="entry name" value="PKS_dehydratase_sf"/>
</dbReference>
<dbReference type="InterPro" id="IPR049551">
    <property type="entry name" value="PKS_DH_C"/>
</dbReference>
<dbReference type="InterPro" id="IPR013968">
    <property type="entry name" value="PKS_KR"/>
</dbReference>
<dbReference type="InterPro" id="IPR016036">
    <property type="entry name" value="Malonyl_transacylase_ACP-bd"/>
</dbReference>
<keyword evidence="5" id="KW-0276">Fatty acid metabolism</keyword>
<dbReference type="GO" id="GO:0005737">
    <property type="term" value="C:cytoplasm"/>
    <property type="evidence" value="ECO:0007669"/>
    <property type="project" value="TreeGrafter"/>
</dbReference>
<proteinExistence type="inferred from homology"/>
<dbReference type="SMART" id="SM00822">
    <property type="entry name" value="PKS_KR"/>
    <property type="match status" value="1"/>
</dbReference>
<dbReference type="InterPro" id="IPR001227">
    <property type="entry name" value="Ac_transferase_dom_sf"/>
</dbReference>
<dbReference type="GO" id="GO:0004312">
    <property type="term" value="F:fatty acid synthase activity"/>
    <property type="evidence" value="ECO:0007669"/>
    <property type="project" value="TreeGrafter"/>
</dbReference>
<dbReference type="Gene3D" id="3.10.129.110">
    <property type="entry name" value="Polyketide synthase dehydratase"/>
    <property type="match status" value="1"/>
</dbReference>
<dbReference type="Pfam" id="PF02801">
    <property type="entry name" value="Ketoacyl-synt_C"/>
    <property type="match status" value="1"/>
</dbReference>
<dbReference type="InterPro" id="IPR016039">
    <property type="entry name" value="Thiolase-like"/>
</dbReference>
<keyword evidence="3" id="KW-0597">Phosphoprotein</keyword>
<dbReference type="GO" id="GO:0006633">
    <property type="term" value="P:fatty acid biosynthetic process"/>
    <property type="evidence" value="ECO:0007669"/>
    <property type="project" value="InterPro"/>
</dbReference>
<dbReference type="Gene3D" id="3.30.70.3290">
    <property type="match status" value="1"/>
</dbReference>
<dbReference type="InterPro" id="IPR014031">
    <property type="entry name" value="Ketoacyl_synth_C"/>
</dbReference>
<dbReference type="GO" id="GO:0031177">
    <property type="term" value="F:phosphopantetheine binding"/>
    <property type="evidence" value="ECO:0007669"/>
    <property type="project" value="InterPro"/>
</dbReference>
<dbReference type="Pfam" id="PF21089">
    <property type="entry name" value="PKS_DH_N"/>
    <property type="match status" value="1"/>
</dbReference>
<evidence type="ECO:0000256" key="7">
    <source>
        <dbReference type="ARBA" id="ARBA00023268"/>
    </source>
</evidence>